<evidence type="ECO:0000313" key="2">
    <source>
        <dbReference type="EMBL" id="GMA94383.1"/>
    </source>
</evidence>
<evidence type="ECO:0000313" key="3">
    <source>
        <dbReference type="Proteomes" id="UP001157034"/>
    </source>
</evidence>
<accession>A0ABQ6K4A0</accession>
<dbReference type="Proteomes" id="UP001157034">
    <property type="component" value="Unassembled WGS sequence"/>
</dbReference>
<dbReference type="InterPro" id="IPR004843">
    <property type="entry name" value="Calcineurin-like_PHP"/>
</dbReference>
<proteinExistence type="predicted"/>
<gene>
    <name evidence="2" type="ORF">GCM10025881_12070</name>
</gene>
<dbReference type="PANTHER" id="PTHR31302">
    <property type="entry name" value="TRANSMEMBRANE PROTEIN WITH METALLOPHOSPHOESTERASE DOMAIN-RELATED"/>
    <property type="match status" value="1"/>
</dbReference>
<dbReference type="Gene3D" id="3.60.21.10">
    <property type="match status" value="1"/>
</dbReference>
<dbReference type="SUPFAM" id="SSF56300">
    <property type="entry name" value="Metallo-dependent phosphatases"/>
    <property type="match status" value="1"/>
</dbReference>
<feature type="domain" description="Calcineurin-like phosphoesterase" evidence="1">
    <location>
        <begin position="52"/>
        <end position="249"/>
    </location>
</feature>
<keyword evidence="3" id="KW-1185">Reference proteome</keyword>
<dbReference type="RefSeq" id="WP_284253326.1">
    <property type="nucleotide sequence ID" value="NZ_BAAAQO010000003.1"/>
</dbReference>
<dbReference type="EMBL" id="BSVB01000001">
    <property type="protein sequence ID" value="GMA94383.1"/>
    <property type="molecule type" value="Genomic_DNA"/>
</dbReference>
<comment type="caution">
    <text evidence="2">The sequence shown here is derived from an EMBL/GenBank/DDBJ whole genome shotgun (WGS) entry which is preliminary data.</text>
</comment>
<dbReference type="Pfam" id="PF00149">
    <property type="entry name" value="Metallophos"/>
    <property type="match status" value="1"/>
</dbReference>
<protein>
    <submittedName>
        <fullName evidence="2">Metallophosphoesterase</fullName>
    </submittedName>
</protein>
<name>A0ABQ6K4A0_9MICO</name>
<reference evidence="3" key="1">
    <citation type="journal article" date="2019" name="Int. J. Syst. Evol. Microbiol.">
        <title>The Global Catalogue of Microorganisms (GCM) 10K type strain sequencing project: providing services to taxonomists for standard genome sequencing and annotation.</title>
        <authorList>
            <consortium name="The Broad Institute Genomics Platform"/>
            <consortium name="The Broad Institute Genome Sequencing Center for Infectious Disease"/>
            <person name="Wu L."/>
            <person name="Ma J."/>
        </authorList>
    </citation>
    <scope>NUCLEOTIDE SEQUENCE [LARGE SCALE GENOMIC DNA]</scope>
    <source>
        <strain evidence="3">NBRC 108894</strain>
    </source>
</reference>
<sequence length="317" mass="34514">MPRGARTAGVAAGALVAAGAAALAWGVLVERIRWTVREETVPVLPRGSRPLTVLHLSDLHMAPWQEGKQEFVRSLVRYEPDLVIDTGDDLGHVDGIEGIVRAYAPFAGIPGVFTHGSNDYVGPMLKNPLAYLIRSTDRRHNRGARLDTARLDAFLGDELGWLDLANRAHALELRGIRLELFGTGDAHYRRDDVRRMASEVARLGREVRWSEDTDAETVRLGVTHAPYRRILDALVDSGAELLVAGHTHGGQVRIPGLPALTANCDLPRDQASGLSQWVHGDRIAYLEVSAGLGTSIYAPVRFACPPEAVVLTLVARD</sequence>
<dbReference type="InterPro" id="IPR029052">
    <property type="entry name" value="Metallo-depent_PP-like"/>
</dbReference>
<evidence type="ECO:0000259" key="1">
    <source>
        <dbReference type="Pfam" id="PF00149"/>
    </source>
</evidence>
<organism evidence="2 3">
    <name type="scientific">Pseudolysinimonas kribbensis</name>
    <dbReference type="NCBI Taxonomy" id="433641"/>
    <lineage>
        <taxon>Bacteria</taxon>
        <taxon>Bacillati</taxon>
        <taxon>Actinomycetota</taxon>
        <taxon>Actinomycetes</taxon>
        <taxon>Micrococcales</taxon>
        <taxon>Microbacteriaceae</taxon>
        <taxon>Pseudolysinimonas</taxon>
    </lineage>
</organism>
<dbReference type="InterPro" id="IPR051158">
    <property type="entry name" value="Metallophosphoesterase_sf"/>
</dbReference>
<dbReference type="PANTHER" id="PTHR31302:SF20">
    <property type="entry name" value="CONSERVED PROTEIN"/>
    <property type="match status" value="1"/>
</dbReference>